<evidence type="ECO:0000256" key="8">
    <source>
        <dbReference type="SAM" id="Phobius"/>
    </source>
</evidence>
<dbReference type="Proteomes" id="UP000269019">
    <property type="component" value="Chromosome"/>
</dbReference>
<keyword evidence="3" id="KW-1003">Cell membrane</keyword>
<evidence type="ECO:0000256" key="5">
    <source>
        <dbReference type="ARBA" id="ARBA00022989"/>
    </source>
</evidence>
<comment type="subcellular location">
    <subcellularLocation>
        <location evidence="1">Cell membrane</location>
        <topology evidence="1">Multi-pass membrane protein</topology>
    </subcellularLocation>
</comment>
<reference evidence="9 10" key="1">
    <citation type="submission" date="2018-11" db="EMBL/GenBank/DDBJ databases">
        <authorList>
            <person name="Kleinhagauer T."/>
            <person name="Glaeser S.P."/>
            <person name="Spergser J."/>
            <person name="Ruckert C."/>
            <person name="Kaempfer P."/>
            <person name="Busse H.-J."/>
        </authorList>
    </citation>
    <scope>NUCLEOTIDE SEQUENCE [LARGE SCALE GENOMIC DNA]</scope>
    <source>
        <strain evidence="9 10">200CH</strain>
    </source>
</reference>
<feature type="region of interest" description="Disordered" evidence="7">
    <location>
        <begin position="1"/>
        <end position="38"/>
    </location>
</feature>
<protein>
    <recommendedName>
        <fullName evidence="11">DoxX</fullName>
    </recommendedName>
</protein>
<feature type="transmembrane region" description="Helical" evidence="8">
    <location>
        <begin position="208"/>
        <end position="226"/>
    </location>
</feature>
<organism evidence="9 10">
    <name type="scientific">Corynebacterium choanae</name>
    <dbReference type="NCBI Taxonomy" id="1862358"/>
    <lineage>
        <taxon>Bacteria</taxon>
        <taxon>Bacillati</taxon>
        <taxon>Actinomycetota</taxon>
        <taxon>Actinomycetes</taxon>
        <taxon>Mycobacteriales</taxon>
        <taxon>Corynebacteriaceae</taxon>
        <taxon>Corynebacterium</taxon>
    </lineage>
</organism>
<feature type="transmembrane region" description="Helical" evidence="8">
    <location>
        <begin position="177"/>
        <end position="196"/>
    </location>
</feature>
<dbReference type="EMBL" id="CP033896">
    <property type="protein sequence ID" value="AZA13376.1"/>
    <property type="molecule type" value="Genomic_DNA"/>
</dbReference>
<dbReference type="InterPro" id="IPR051907">
    <property type="entry name" value="DoxX-like_oxidoreductase"/>
</dbReference>
<dbReference type="PANTHER" id="PTHR33452">
    <property type="entry name" value="OXIDOREDUCTASE CATD-RELATED"/>
    <property type="match status" value="1"/>
</dbReference>
<gene>
    <name evidence="9" type="ORF">CCHOA_04840</name>
</gene>
<comment type="similarity">
    <text evidence="2">Belongs to the DoxX family.</text>
</comment>
<evidence type="ECO:0000256" key="1">
    <source>
        <dbReference type="ARBA" id="ARBA00004651"/>
    </source>
</evidence>
<evidence type="ECO:0000313" key="9">
    <source>
        <dbReference type="EMBL" id="AZA13376.1"/>
    </source>
</evidence>
<evidence type="ECO:0000256" key="3">
    <source>
        <dbReference type="ARBA" id="ARBA00022475"/>
    </source>
</evidence>
<evidence type="ECO:0000256" key="2">
    <source>
        <dbReference type="ARBA" id="ARBA00006679"/>
    </source>
</evidence>
<dbReference type="GO" id="GO:0005886">
    <property type="term" value="C:plasma membrane"/>
    <property type="evidence" value="ECO:0007669"/>
    <property type="project" value="UniProtKB-SubCell"/>
</dbReference>
<evidence type="ECO:0000313" key="10">
    <source>
        <dbReference type="Proteomes" id="UP000269019"/>
    </source>
</evidence>
<dbReference type="PANTHER" id="PTHR33452:SF1">
    <property type="entry name" value="INNER MEMBRANE PROTEIN YPHA-RELATED"/>
    <property type="match status" value="1"/>
</dbReference>
<sequence>MVVAMTDPKPTPKPGRFSSGEPINQGELPPVSNGYSAAGRVEPQRIDPIADAPTTVFAANTTPPVATVATDHTPTTTMPVVTDATVESETALPTAVDPAAGKRGTMDFGLLLLRLFFGGYLLLTATLVLFGQGGRSLAGLRDSFSGYAQPEILVLLMPILALAAGLFLLLGLLTPFAAALGVITTGFFAMHAIAISDHSGNLLYWEDTVWLQLALFAMAVALQFTGPGRVSADFSRGWAKRPLASSWLFFVIGVAAAVALWWFTAGVNPLQGIAG</sequence>
<keyword evidence="5 8" id="KW-1133">Transmembrane helix</keyword>
<keyword evidence="6 8" id="KW-0472">Membrane</keyword>
<dbReference type="AlphaFoldDB" id="A0A3G6J610"/>
<keyword evidence="4 8" id="KW-0812">Transmembrane</keyword>
<evidence type="ECO:0000256" key="7">
    <source>
        <dbReference type="SAM" id="MobiDB-lite"/>
    </source>
</evidence>
<dbReference type="OrthoDB" id="346004at2"/>
<evidence type="ECO:0000256" key="6">
    <source>
        <dbReference type="ARBA" id="ARBA00023136"/>
    </source>
</evidence>
<feature type="transmembrane region" description="Helical" evidence="8">
    <location>
        <begin position="247"/>
        <end position="265"/>
    </location>
</feature>
<keyword evidence="10" id="KW-1185">Reference proteome</keyword>
<dbReference type="KEGG" id="ccho:CCHOA_04840"/>
<feature type="transmembrane region" description="Helical" evidence="8">
    <location>
        <begin position="111"/>
        <end position="132"/>
    </location>
</feature>
<accession>A0A3G6J610</accession>
<name>A0A3G6J610_9CORY</name>
<dbReference type="Pfam" id="PF07681">
    <property type="entry name" value="DoxX"/>
    <property type="match status" value="1"/>
</dbReference>
<dbReference type="InterPro" id="IPR032808">
    <property type="entry name" value="DoxX"/>
</dbReference>
<proteinExistence type="inferred from homology"/>
<evidence type="ECO:0000256" key="4">
    <source>
        <dbReference type="ARBA" id="ARBA00022692"/>
    </source>
</evidence>
<feature type="transmembrane region" description="Helical" evidence="8">
    <location>
        <begin position="152"/>
        <end position="170"/>
    </location>
</feature>
<evidence type="ECO:0008006" key="11">
    <source>
        <dbReference type="Google" id="ProtNLM"/>
    </source>
</evidence>